<proteinExistence type="predicted"/>
<feature type="compositionally biased region" description="Basic and acidic residues" evidence="1">
    <location>
        <begin position="143"/>
        <end position="173"/>
    </location>
</feature>
<feature type="compositionally biased region" description="Acidic residues" evidence="1">
    <location>
        <begin position="26"/>
        <end position="36"/>
    </location>
</feature>
<gene>
    <name evidence="2" type="ORF">LVIROSA_LOCUS39025</name>
</gene>
<dbReference type="EMBL" id="CAKMRJ010005745">
    <property type="protein sequence ID" value="CAH1453807.1"/>
    <property type="molecule type" value="Genomic_DNA"/>
</dbReference>
<feature type="region of interest" description="Disordered" evidence="1">
    <location>
        <begin position="1"/>
        <end position="37"/>
    </location>
</feature>
<feature type="region of interest" description="Disordered" evidence="1">
    <location>
        <begin position="66"/>
        <end position="186"/>
    </location>
</feature>
<name>A0AAU9PV04_9ASTR</name>
<dbReference type="AlphaFoldDB" id="A0AAU9PV04"/>
<evidence type="ECO:0000313" key="2">
    <source>
        <dbReference type="EMBL" id="CAH1453807.1"/>
    </source>
</evidence>
<comment type="caution">
    <text evidence="2">The sequence shown here is derived from an EMBL/GenBank/DDBJ whole genome shotgun (WGS) entry which is preliminary data.</text>
</comment>
<sequence>MIKYKDEEDVDFVKEKGKGKGKQVEEDADTEENDDIGAEHVLQKYPDYRELYGWFERFVNIEKVFNKSIGESSRTREKEKENETGEKEFEHHLETQKGEENAPTETKYDNPNFEDNMPNTPNMETDQKDFLTNESQGEGTTNNKEEKGNEKNILEERMIKEKEKKNKFTKDQRGQQLKQSLTNHLT</sequence>
<dbReference type="Proteomes" id="UP001157418">
    <property type="component" value="Unassembled WGS sequence"/>
</dbReference>
<evidence type="ECO:0000256" key="1">
    <source>
        <dbReference type="SAM" id="MobiDB-lite"/>
    </source>
</evidence>
<organism evidence="2 3">
    <name type="scientific">Lactuca virosa</name>
    <dbReference type="NCBI Taxonomy" id="75947"/>
    <lineage>
        <taxon>Eukaryota</taxon>
        <taxon>Viridiplantae</taxon>
        <taxon>Streptophyta</taxon>
        <taxon>Embryophyta</taxon>
        <taxon>Tracheophyta</taxon>
        <taxon>Spermatophyta</taxon>
        <taxon>Magnoliopsida</taxon>
        <taxon>eudicotyledons</taxon>
        <taxon>Gunneridae</taxon>
        <taxon>Pentapetalae</taxon>
        <taxon>asterids</taxon>
        <taxon>campanulids</taxon>
        <taxon>Asterales</taxon>
        <taxon>Asteraceae</taxon>
        <taxon>Cichorioideae</taxon>
        <taxon>Cichorieae</taxon>
        <taxon>Lactucinae</taxon>
        <taxon>Lactuca</taxon>
    </lineage>
</organism>
<accession>A0AAU9PV04</accession>
<feature type="compositionally biased region" description="Basic and acidic residues" evidence="1">
    <location>
        <begin position="73"/>
        <end position="100"/>
    </location>
</feature>
<feature type="compositionally biased region" description="Basic and acidic residues" evidence="1">
    <location>
        <begin position="1"/>
        <end position="25"/>
    </location>
</feature>
<protein>
    <submittedName>
        <fullName evidence="2">Uncharacterized protein</fullName>
    </submittedName>
</protein>
<feature type="compositionally biased region" description="Polar residues" evidence="1">
    <location>
        <begin position="174"/>
        <end position="186"/>
    </location>
</feature>
<reference evidence="2 3" key="1">
    <citation type="submission" date="2022-01" db="EMBL/GenBank/DDBJ databases">
        <authorList>
            <person name="Xiong W."/>
            <person name="Schranz E."/>
        </authorList>
    </citation>
    <scope>NUCLEOTIDE SEQUENCE [LARGE SCALE GENOMIC DNA]</scope>
</reference>
<keyword evidence="3" id="KW-1185">Reference proteome</keyword>
<evidence type="ECO:0000313" key="3">
    <source>
        <dbReference type="Proteomes" id="UP001157418"/>
    </source>
</evidence>